<dbReference type="Gene3D" id="2.70.98.10">
    <property type="match status" value="1"/>
</dbReference>
<dbReference type="AlphaFoldDB" id="A0A1E5XNE2"/>
<dbReference type="Proteomes" id="UP000095463">
    <property type="component" value="Unassembled WGS sequence"/>
</dbReference>
<dbReference type="GO" id="GO:0016853">
    <property type="term" value="F:isomerase activity"/>
    <property type="evidence" value="ECO:0007669"/>
    <property type="project" value="InterPro"/>
</dbReference>
<evidence type="ECO:0000256" key="1">
    <source>
        <dbReference type="SAM" id="MobiDB-lite"/>
    </source>
</evidence>
<dbReference type="EMBL" id="LAJE02000234">
    <property type="protein sequence ID" value="OEO30095.1"/>
    <property type="molecule type" value="Genomic_DNA"/>
</dbReference>
<sequence>MAAISEHLELRAGLLAVDLAPDIGGSIARFRIDGIDVMRPLSDANRGAGNVLGVASFPMIPFANRIGSNAFTFEGRRNDFAANNPPEIYHVHGTAWHRPWSAEQAGPGSAVLTLEVADPSSYSYRAEQRFILTDTGLELITRVSNTGERRMPFGFGHHPWFDRDADTTLQFGATSFHLNEPEGMIGQRVSLPPEVSFNTAAPLPIYWRCSDYGGWDGSATLRFPGRGAGITMKGDTPYKHVMFYADPALNVFCVEPQTNASGAFNRPEGFGDREDGVIVLAPGESTEGTRTRAKRWKEREEGESSGRKKDEARAKGGEEQGRSGRSSGDGPP</sequence>
<dbReference type="Pfam" id="PF01263">
    <property type="entry name" value="Aldose_epim"/>
    <property type="match status" value="1"/>
</dbReference>
<organism evidence="2 3">
    <name type="scientific">Devosia insulae DS-56</name>
    <dbReference type="NCBI Taxonomy" id="1116389"/>
    <lineage>
        <taxon>Bacteria</taxon>
        <taxon>Pseudomonadati</taxon>
        <taxon>Pseudomonadota</taxon>
        <taxon>Alphaproteobacteria</taxon>
        <taxon>Hyphomicrobiales</taxon>
        <taxon>Devosiaceae</taxon>
        <taxon>Devosia</taxon>
    </lineage>
</organism>
<evidence type="ECO:0000313" key="2">
    <source>
        <dbReference type="EMBL" id="OEO30095.1"/>
    </source>
</evidence>
<dbReference type="InterPro" id="IPR008183">
    <property type="entry name" value="Aldose_1/G6P_1-epimerase"/>
</dbReference>
<comment type="caution">
    <text evidence="2">The sequence shown here is derived from an EMBL/GenBank/DDBJ whole genome shotgun (WGS) entry which is preliminary data.</text>
</comment>
<feature type="region of interest" description="Disordered" evidence="1">
    <location>
        <begin position="264"/>
        <end position="332"/>
    </location>
</feature>
<protein>
    <recommendedName>
        <fullName evidence="4">Aldose epimerase</fullName>
    </recommendedName>
</protein>
<dbReference type="InterPro" id="IPR011013">
    <property type="entry name" value="Gal_mutarotase_sf_dom"/>
</dbReference>
<dbReference type="InterPro" id="IPR014718">
    <property type="entry name" value="GH-type_carb-bd"/>
</dbReference>
<feature type="compositionally biased region" description="Basic and acidic residues" evidence="1">
    <location>
        <begin position="297"/>
        <end position="322"/>
    </location>
</feature>
<evidence type="ECO:0008006" key="4">
    <source>
        <dbReference type="Google" id="ProtNLM"/>
    </source>
</evidence>
<accession>A0A1E5XNE2</accession>
<name>A0A1E5XNE2_9HYPH</name>
<dbReference type="SUPFAM" id="SSF74650">
    <property type="entry name" value="Galactose mutarotase-like"/>
    <property type="match status" value="1"/>
</dbReference>
<evidence type="ECO:0000313" key="3">
    <source>
        <dbReference type="Proteomes" id="UP000095463"/>
    </source>
</evidence>
<gene>
    <name evidence="2" type="ORF">VW23_023075</name>
</gene>
<dbReference type="RefSeq" id="WP_069910690.1">
    <property type="nucleotide sequence ID" value="NZ_LAJE02000234.1"/>
</dbReference>
<reference evidence="2 3" key="1">
    <citation type="journal article" date="2015" name="Genome Announc.">
        <title>Genome Assemblies of Three Soil-Associated Devosia species: D. insulae, D. limi, and D. soli.</title>
        <authorList>
            <person name="Hassan Y.I."/>
            <person name="Lepp D."/>
            <person name="Zhou T."/>
        </authorList>
    </citation>
    <scope>NUCLEOTIDE SEQUENCE [LARGE SCALE GENOMIC DNA]</scope>
    <source>
        <strain evidence="2 3">DS-56</strain>
    </source>
</reference>
<dbReference type="CDD" id="cd09021">
    <property type="entry name" value="Aldose_epim_Ec_YphB"/>
    <property type="match status" value="1"/>
</dbReference>
<dbReference type="OrthoDB" id="9796517at2"/>
<feature type="compositionally biased region" description="Low complexity" evidence="1">
    <location>
        <begin position="323"/>
        <end position="332"/>
    </location>
</feature>
<dbReference type="GO" id="GO:0005975">
    <property type="term" value="P:carbohydrate metabolic process"/>
    <property type="evidence" value="ECO:0007669"/>
    <property type="project" value="InterPro"/>
</dbReference>
<dbReference type="GO" id="GO:0030246">
    <property type="term" value="F:carbohydrate binding"/>
    <property type="evidence" value="ECO:0007669"/>
    <property type="project" value="InterPro"/>
</dbReference>
<proteinExistence type="predicted"/>
<keyword evidence="3" id="KW-1185">Reference proteome</keyword>